<dbReference type="RefSeq" id="WP_270070486.1">
    <property type="nucleotide sequence ID" value="NZ_JAJAQC010000003.1"/>
</dbReference>
<gene>
    <name evidence="3" type="ORF">LG943_02485</name>
</gene>
<dbReference type="InterPro" id="IPR019405">
    <property type="entry name" value="Lactonase_7-beta_prop"/>
</dbReference>
<proteinExistence type="inferred from homology"/>
<dbReference type="Proteomes" id="UP001140076">
    <property type="component" value="Unassembled WGS sequence"/>
</dbReference>
<evidence type="ECO:0000313" key="3">
    <source>
        <dbReference type="EMBL" id="MDA0563202.1"/>
    </source>
</evidence>
<reference evidence="3" key="1">
    <citation type="submission" date="2021-10" db="EMBL/GenBank/DDBJ databases">
        <title>Streptomonospora sp. nov., isolated from mangrove soil.</title>
        <authorList>
            <person name="Chen X."/>
            <person name="Ge X."/>
            <person name="Liu W."/>
        </authorList>
    </citation>
    <scope>NUCLEOTIDE SEQUENCE</scope>
    <source>
        <strain evidence="3">S1-112</strain>
    </source>
</reference>
<evidence type="ECO:0000256" key="1">
    <source>
        <dbReference type="ARBA" id="ARBA00005564"/>
    </source>
</evidence>
<dbReference type="EMBL" id="JAJAQC010000003">
    <property type="protein sequence ID" value="MDA0563202.1"/>
    <property type="molecule type" value="Genomic_DNA"/>
</dbReference>
<dbReference type="PANTHER" id="PTHR30344">
    <property type="entry name" value="6-PHOSPHOGLUCONOLACTONASE-RELATED"/>
    <property type="match status" value="1"/>
</dbReference>
<dbReference type="InterPro" id="IPR011048">
    <property type="entry name" value="Haem_d1_sf"/>
</dbReference>
<dbReference type="InterPro" id="IPR050282">
    <property type="entry name" value="Cycloisomerase_2"/>
</dbReference>
<organism evidence="3 4">
    <name type="scientific">Streptomonospora mangrovi</name>
    <dbReference type="NCBI Taxonomy" id="2883123"/>
    <lineage>
        <taxon>Bacteria</taxon>
        <taxon>Bacillati</taxon>
        <taxon>Actinomycetota</taxon>
        <taxon>Actinomycetes</taxon>
        <taxon>Streptosporangiales</taxon>
        <taxon>Nocardiopsidaceae</taxon>
        <taxon>Streptomonospora</taxon>
    </lineage>
</organism>
<comment type="caution">
    <text evidence="3">The sequence shown here is derived from an EMBL/GenBank/DDBJ whole genome shotgun (WGS) entry which is preliminary data.</text>
</comment>
<dbReference type="InterPro" id="IPR015943">
    <property type="entry name" value="WD40/YVTN_repeat-like_dom_sf"/>
</dbReference>
<dbReference type="SUPFAM" id="SSF51004">
    <property type="entry name" value="C-terminal (heme d1) domain of cytochrome cd1-nitrite reductase"/>
    <property type="match status" value="1"/>
</dbReference>
<accession>A0A9X3SCW3</accession>
<dbReference type="AlphaFoldDB" id="A0A9X3SCW3"/>
<evidence type="ECO:0000256" key="2">
    <source>
        <dbReference type="SAM" id="MobiDB-lite"/>
    </source>
</evidence>
<name>A0A9X3SCW3_9ACTN</name>
<feature type="region of interest" description="Disordered" evidence="2">
    <location>
        <begin position="134"/>
        <end position="158"/>
    </location>
</feature>
<dbReference type="Gene3D" id="2.130.10.10">
    <property type="entry name" value="YVTN repeat-like/Quinoprotein amine dehydrogenase"/>
    <property type="match status" value="1"/>
</dbReference>
<dbReference type="Pfam" id="PF10282">
    <property type="entry name" value="Lactonase"/>
    <property type="match status" value="1"/>
</dbReference>
<keyword evidence="4" id="KW-1185">Reference proteome</keyword>
<sequence>MSDPRLLWIGTYTAGTDPHAAGLGVYRGWLDPATGALSGGEVAAAASSPSFLAVHPRHPDRIYAANERAEGTVSGFGFDAAVLRSLGSAGTCGGLPCHVLVHPAGRHIVACDYADGRVSVHRLLPCGAPEEPAAVLRGSGSGPVRGRQDGPHAHSSAMAPGGDYLLVADLGADVLRRYRFDADAEDPVSDAGTAIHLEPGTGPRHMAVHPSGHVYVVGELDARVHVLEWDPQTATARETAVVAAGADPKGLPSEIALSPDSSRLYVANRGPDTVTAFEVTDGGAGLRPLAEVPCGGTWPRHFAQVGEWLVVANQQSAELTVLRLDGSGVPQPTPHRLGVPDPACVLPV</sequence>
<comment type="similarity">
    <text evidence="1">Belongs to the cycloisomerase 2 family.</text>
</comment>
<dbReference type="PANTHER" id="PTHR30344:SF1">
    <property type="entry name" value="6-PHOSPHOGLUCONOLACTONASE"/>
    <property type="match status" value="1"/>
</dbReference>
<protein>
    <submittedName>
        <fullName evidence="3">Lactonase family protein</fullName>
    </submittedName>
</protein>
<evidence type="ECO:0000313" key="4">
    <source>
        <dbReference type="Proteomes" id="UP001140076"/>
    </source>
</evidence>
<dbReference type="GO" id="GO:0017057">
    <property type="term" value="F:6-phosphogluconolactonase activity"/>
    <property type="evidence" value="ECO:0007669"/>
    <property type="project" value="TreeGrafter"/>
</dbReference>